<dbReference type="EMBL" id="LK056669">
    <property type="protein sequence ID" value="CDR87832.1"/>
    <property type="molecule type" value="Genomic_DNA"/>
</dbReference>
<dbReference type="OrthoDB" id="2557790at2759"/>
<gene>
    <name evidence="1" type="ORF">SPSC_03543</name>
</gene>
<reference evidence="1" key="1">
    <citation type="submission" date="2014-06" db="EMBL/GenBank/DDBJ databases">
        <authorList>
            <person name="Ju J."/>
            <person name="Zhang J."/>
        </authorList>
    </citation>
    <scope>NUCLEOTIDE SEQUENCE</scope>
    <source>
        <strain evidence="1">SscI8</strain>
    </source>
</reference>
<protein>
    <submittedName>
        <fullName evidence="1">Uncharacterized protein</fullName>
    </submittedName>
</protein>
<dbReference type="AlphaFoldDB" id="A0A140KN52"/>
<organism evidence="1">
    <name type="scientific">Sporisorium scitamineum</name>
    <dbReference type="NCBI Taxonomy" id="49012"/>
    <lineage>
        <taxon>Eukaryota</taxon>
        <taxon>Fungi</taxon>
        <taxon>Dikarya</taxon>
        <taxon>Basidiomycota</taxon>
        <taxon>Ustilaginomycotina</taxon>
        <taxon>Ustilaginomycetes</taxon>
        <taxon>Ustilaginales</taxon>
        <taxon>Ustilaginaceae</taxon>
        <taxon>Sporisorium</taxon>
    </lineage>
</organism>
<proteinExistence type="predicted"/>
<evidence type="ECO:0000313" key="1">
    <source>
        <dbReference type="EMBL" id="CDR87832.1"/>
    </source>
</evidence>
<name>A0A140KN52_9BASI</name>
<accession>A0A140KN52</accession>
<sequence>MVTDWAHRRKVWVLPSASFECIRAQPNRSSTLEVGFKQSSLGPHFGQLTLHDTNTDNGNSKVGFLGLSPSSPDRRRRGHFFEGVVEAISDHEQDAVPTSLALGREIRQLPHPGHEPHFFAQPFGFIPPHQHEAGSSSAFGFPPPVSSEPISLSRTWHFDSQPGSSTTVPTTQHPVTSAAPLDFRPALHIVGKPIPDVIDFRFSNLLKDPSRNDWMKLPIDKTFKRSPWLNGIYKLLESTLPRRQTAIPFDELVLSDEQIANLLPRTRFFNAQGDVYKMQVSAAWFDPAADEPMELLFRYHSRFNWLDDKFISSISFWSTTEGGSKLAFLGIFHISWTSWKKFVKNAPGVKFSLRQTWDSTPIVRPRLFLVPKPLGGS</sequence>